<dbReference type="InterPro" id="IPR025351">
    <property type="entry name" value="Pvc16_N"/>
</dbReference>
<dbReference type="RefSeq" id="WP_076449146.1">
    <property type="nucleotide sequence ID" value="NZ_FTOQ01000010.1"/>
</dbReference>
<accession>A0A1N7NUD9</accession>
<sequence>MANALAIAGVTAVLRDLLNEGLINNNVDQIGQFTVSSRPVDALEPEDDADQINRLNIYMWNATRNPAWSNERLPARSADGARIDGPFLALDLHYVLTATGADELSSEILLGYGMQLLHETPVLTREAIREALGGTAPVDADILPPARRFLAATDLADQFEQIRITPASLDPDPQRRVEVLSNIWSSFSSALRASAFYQVNCVLIENRTPVRSSLPVLSIGGRVAPLRAPRVTRIRALPGGAGSLPDPVAPILAGGVVAMEGTALVSENMRVMLGLRELAVAAADLRNTRIDVALPADVPAGFAALSVEHLFDPGNGDIRVWEMSNALAFPIAPVMTTATPSGSVTNGTFTGTVTVDLAHPVLTDQVAALLFNPVPGAPEPAFSVRCRRVAATGTQVVADLAGVPAAVYLIRVEIDGAASQLGLGPSGFDSPVVDLGP</sequence>
<dbReference type="AlphaFoldDB" id="A0A1N7NUD9"/>
<dbReference type="STRING" id="633194.SAMN05421759_11068"/>
<proteinExistence type="predicted"/>
<dbReference type="EMBL" id="FTOQ01000010">
    <property type="protein sequence ID" value="SIT01954.1"/>
    <property type="molecule type" value="Genomic_DNA"/>
</dbReference>
<organism evidence="2 3">
    <name type="scientific">Roseivivax lentus</name>
    <dbReference type="NCBI Taxonomy" id="633194"/>
    <lineage>
        <taxon>Bacteria</taxon>
        <taxon>Pseudomonadati</taxon>
        <taxon>Pseudomonadota</taxon>
        <taxon>Alphaproteobacteria</taxon>
        <taxon>Rhodobacterales</taxon>
        <taxon>Roseobacteraceae</taxon>
        <taxon>Roseivivax</taxon>
    </lineage>
</organism>
<dbReference type="Pfam" id="PF14065">
    <property type="entry name" value="Pvc16_N"/>
    <property type="match status" value="1"/>
</dbReference>
<evidence type="ECO:0000259" key="1">
    <source>
        <dbReference type="Pfam" id="PF14065"/>
    </source>
</evidence>
<name>A0A1N7NUD9_9RHOB</name>
<protein>
    <recommendedName>
        <fullName evidence="1">Pvc16 N-terminal domain-containing protein</fullName>
    </recommendedName>
</protein>
<keyword evidence="3" id="KW-1185">Reference proteome</keyword>
<reference evidence="3" key="1">
    <citation type="submission" date="2017-01" db="EMBL/GenBank/DDBJ databases">
        <authorList>
            <person name="Varghese N."/>
            <person name="Submissions S."/>
        </authorList>
    </citation>
    <scope>NUCLEOTIDE SEQUENCE [LARGE SCALE GENOMIC DNA]</scope>
    <source>
        <strain evidence="3">DSM 29430</strain>
    </source>
</reference>
<evidence type="ECO:0000313" key="3">
    <source>
        <dbReference type="Proteomes" id="UP000186684"/>
    </source>
</evidence>
<feature type="domain" description="Pvc16 N-terminal" evidence="1">
    <location>
        <begin position="10"/>
        <end position="217"/>
    </location>
</feature>
<evidence type="ECO:0000313" key="2">
    <source>
        <dbReference type="EMBL" id="SIT01954.1"/>
    </source>
</evidence>
<dbReference type="Proteomes" id="UP000186684">
    <property type="component" value="Unassembled WGS sequence"/>
</dbReference>
<dbReference type="OrthoDB" id="527247at2"/>
<gene>
    <name evidence="2" type="ORF">SAMN05421759_11068</name>
</gene>